<evidence type="ECO:0000256" key="5">
    <source>
        <dbReference type="ARBA" id="ARBA00023180"/>
    </source>
</evidence>
<dbReference type="OrthoDB" id="443318at2759"/>
<dbReference type="PRINTS" id="PR00724">
    <property type="entry name" value="CRBOXYPTASEC"/>
</dbReference>
<gene>
    <name evidence="7" type="ORF">OIDMADRAFT_46481</name>
</gene>
<feature type="signal peptide" evidence="6">
    <location>
        <begin position="1"/>
        <end position="19"/>
    </location>
</feature>
<evidence type="ECO:0000313" key="8">
    <source>
        <dbReference type="Proteomes" id="UP000054321"/>
    </source>
</evidence>
<keyword evidence="3" id="KW-0645">Protease</keyword>
<evidence type="ECO:0008006" key="9">
    <source>
        <dbReference type="Google" id="ProtNLM"/>
    </source>
</evidence>
<comment type="similarity">
    <text evidence="1">Belongs to the peptidase S10 family.</text>
</comment>
<dbReference type="PANTHER" id="PTHR11802:SF479">
    <property type="entry name" value="CARBOXYPEPTIDASE"/>
    <property type="match status" value="1"/>
</dbReference>
<dbReference type="GO" id="GO:0006508">
    <property type="term" value="P:proteolysis"/>
    <property type="evidence" value="ECO:0007669"/>
    <property type="project" value="UniProtKB-KW"/>
</dbReference>
<dbReference type="AlphaFoldDB" id="A0A0C3C272"/>
<dbReference type="Gene3D" id="3.40.50.1820">
    <property type="entry name" value="alpha/beta hydrolase"/>
    <property type="match status" value="1"/>
</dbReference>
<organism evidence="7 8">
    <name type="scientific">Oidiodendron maius (strain Zn)</name>
    <dbReference type="NCBI Taxonomy" id="913774"/>
    <lineage>
        <taxon>Eukaryota</taxon>
        <taxon>Fungi</taxon>
        <taxon>Dikarya</taxon>
        <taxon>Ascomycota</taxon>
        <taxon>Pezizomycotina</taxon>
        <taxon>Leotiomycetes</taxon>
        <taxon>Leotiomycetes incertae sedis</taxon>
        <taxon>Myxotrichaceae</taxon>
        <taxon>Oidiodendron</taxon>
    </lineage>
</organism>
<proteinExistence type="inferred from homology"/>
<dbReference type="GO" id="GO:0004185">
    <property type="term" value="F:serine-type carboxypeptidase activity"/>
    <property type="evidence" value="ECO:0007669"/>
    <property type="project" value="InterPro"/>
</dbReference>
<name>A0A0C3C272_OIDMZ</name>
<evidence type="ECO:0000256" key="6">
    <source>
        <dbReference type="SAM" id="SignalP"/>
    </source>
</evidence>
<dbReference type="InterPro" id="IPR029058">
    <property type="entry name" value="AB_hydrolase_fold"/>
</dbReference>
<evidence type="ECO:0000256" key="1">
    <source>
        <dbReference type="ARBA" id="ARBA00009431"/>
    </source>
</evidence>
<keyword evidence="5" id="KW-0325">Glycoprotein</keyword>
<dbReference type="InParanoid" id="A0A0C3C272"/>
<evidence type="ECO:0000256" key="3">
    <source>
        <dbReference type="ARBA" id="ARBA00022670"/>
    </source>
</evidence>
<dbReference type="STRING" id="913774.A0A0C3C272"/>
<sequence length="521" mass="57943">MRYLLLLFTFVSLWLLVAGDGRSRTEQQTPAPELERHASAPFLNSNSQKFFVDGNSLPDIPFDVGDSYAGLLPISKNANETRELFFWFFPSRNDAVKDEVTIWLQGGPGSSSLFGLLFENGPFIWQPRTGDQPVKNTYAWNNLTNMVWVDQPVGTGFSQGKPNISNDFELAEEFMGFWMNFIDTFNMKGYKVYITGESYSGYYIPYIGNGFIEANNTDYYNLKGVAINDPIIGDDIIQFEGVAMQYLEHWSNVFGLNASTMAAIEATNKQCGYEAYLEKYFRFPPPGGPFPGMFGDKDQNFTAACDVQSQIIEAATDLNPCFNEDHIFDTCPVLYSPLGPYNVNFNPPGQPVYFDRLDVQKAIHAPLIGANWSLSAPFNVYVGPDEPFESASGDDSQPPAKVDIMSRLIEKTNNVIVGVGGLDFQLPANGTLFVFQNMTWNGVQGFNTYPDKTLFVPQHDDNPASMSGFGDMGVWVAERGLTFYISSLAGHEDPWFTPGVAFRVLATMLGRIPNLSATQAL</sequence>
<evidence type="ECO:0000313" key="7">
    <source>
        <dbReference type="EMBL" id="KIM92983.1"/>
    </source>
</evidence>
<evidence type="ECO:0000256" key="4">
    <source>
        <dbReference type="ARBA" id="ARBA00022801"/>
    </source>
</evidence>
<dbReference type="PANTHER" id="PTHR11802">
    <property type="entry name" value="SERINE PROTEASE FAMILY S10 SERINE CARBOXYPEPTIDASE"/>
    <property type="match status" value="1"/>
</dbReference>
<accession>A0A0C3C272</accession>
<dbReference type="HOGENOM" id="CLU_008523_12_3_1"/>
<keyword evidence="8" id="KW-1185">Reference proteome</keyword>
<dbReference type="MEROPS" id="S10.014"/>
<evidence type="ECO:0000256" key="2">
    <source>
        <dbReference type="ARBA" id="ARBA00022645"/>
    </source>
</evidence>
<dbReference type="Proteomes" id="UP000054321">
    <property type="component" value="Unassembled WGS sequence"/>
</dbReference>
<dbReference type="InterPro" id="IPR001563">
    <property type="entry name" value="Peptidase_S10"/>
</dbReference>
<keyword evidence="4" id="KW-0378">Hydrolase</keyword>
<dbReference type="EMBL" id="KN832902">
    <property type="protein sequence ID" value="KIM92983.1"/>
    <property type="molecule type" value="Genomic_DNA"/>
</dbReference>
<reference evidence="8" key="2">
    <citation type="submission" date="2015-01" db="EMBL/GenBank/DDBJ databases">
        <title>Evolutionary Origins and Diversification of the Mycorrhizal Mutualists.</title>
        <authorList>
            <consortium name="DOE Joint Genome Institute"/>
            <consortium name="Mycorrhizal Genomics Consortium"/>
            <person name="Kohler A."/>
            <person name="Kuo A."/>
            <person name="Nagy L.G."/>
            <person name="Floudas D."/>
            <person name="Copeland A."/>
            <person name="Barry K.W."/>
            <person name="Cichocki N."/>
            <person name="Veneault-Fourrey C."/>
            <person name="LaButti K."/>
            <person name="Lindquist E.A."/>
            <person name="Lipzen A."/>
            <person name="Lundell T."/>
            <person name="Morin E."/>
            <person name="Murat C."/>
            <person name="Riley R."/>
            <person name="Ohm R."/>
            <person name="Sun H."/>
            <person name="Tunlid A."/>
            <person name="Henrissat B."/>
            <person name="Grigoriev I.V."/>
            <person name="Hibbett D.S."/>
            <person name="Martin F."/>
        </authorList>
    </citation>
    <scope>NUCLEOTIDE SEQUENCE [LARGE SCALE GENOMIC DNA]</scope>
    <source>
        <strain evidence="8">Zn</strain>
    </source>
</reference>
<dbReference type="Pfam" id="PF00450">
    <property type="entry name" value="Peptidase_S10"/>
    <property type="match status" value="1"/>
</dbReference>
<reference evidence="7 8" key="1">
    <citation type="submission" date="2014-04" db="EMBL/GenBank/DDBJ databases">
        <authorList>
            <consortium name="DOE Joint Genome Institute"/>
            <person name="Kuo A."/>
            <person name="Martino E."/>
            <person name="Perotto S."/>
            <person name="Kohler A."/>
            <person name="Nagy L.G."/>
            <person name="Floudas D."/>
            <person name="Copeland A."/>
            <person name="Barry K.W."/>
            <person name="Cichocki N."/>
            <person name="Veneault-Fourrey C."/>
            <person name="LaButti K."/>
            <person name="Lindquist E.A."/>
            <person name="Lipzen A."/>
            <person name="Lundell T."/>
            <person name="Morin E."/>
            <person name="Murat C."/>
            <person name="Sun H."/>
            <person name="Tunlid A."/>
            <person name="Henrissat B."/>
            <person name="Grigoriev I.V."/>
            <person name="Hibbett D.S."/>
            <person name="Martin F."/>
            <person name="Nordberg H.P."/>
            <person name="Cantor M.N."/>
            <person name="Hua S.X."/>
        </authorList>
    </citation>
    <scope>NUCLEOTIDE SEQUENCE [LARGE SCALE GENOMIC DNA]</scope>
    <source>
        <strain evidence="7 8">Zn</strain>
    </source>
</reference>
<dbReference type="SUPFAM" id="SSF53474">
    <property type="entry name" value="alpha/beta-Hydrolases"/>
    <property type="match status" value="1"/>
</dbReference>
<keyword evidence="6" id="KW-0732">Signal</keyword>
<protein>
    <recommendedName>
        <fullName evidence="9">Carboxypeptidase</fullName>
    </recommendedName>
</protein>
<feature type="chain" id="PRO_5002175888" description="Carboxypeptidase" evidence="6">
    <location>
        <begin position="20"/>
        <end position="521"/>
    </location>
</feature>
<keyword evidence="2" id="KW-0121">Carboxypeptidase</keyword>